<protein>
    <recommendedName>
        <fullName evidence="1">Putative zinc-finger domain-containing protein</fullName>
    </recommendedName>
</protein>
<feature type="non-terminal residue" evidence="2">
    <location>
        <position position="66"/>
    </location>
</feature>
<evidence type="ECO:0000313" key="3">
    <source>
        <dbReference type="Proteomes" id="UP000075604"/>
    </source>
</evidence>
<dbReference type="Proteomes" id="UP000075604">
    <property type="component" value="Unassembled WGS sequence"/>
</dbReference>
<dbReference type="EMBL" id="JELX01003301">
    <property type="protein sequence ID" value="KYF52653.1"/>
    <property type="molecule type" value="Genomic_DNA"/>
</dbReference>
<proteinExistence type="predicted"/>
<organism evidence="2 3">
    <name type="scientific">Sorangium cellulosum</name>
    <name type="common">Polyangium cellulosum</name>
    <dbReference type="NCBI Taxonomy" id="56"/>
    <lineage>
        <taxon>Bacteria</taxon>
        <taxon>Pseudomonadati</taxon>
        <taxon>Myxococcota</taxon>
        <taxon>Polyangia</taxon>
        <taxon>Polyangiales</taxon>
        <taxon>Polyangiaceae</taxon>
        <taxon>Sorangium</taxon>
    </lineage>
</organism>
<sequence>MSADCRSELLTRVRRGVATEPDRLALDAHLGSCESCRITWELAQDFDAVGAAEPGDAELLARIANA</sequence>
<evidence type="ECO:0000313" key="2">
    <source>
        <dbReference type="EMBL" id="KYF52653.1"/>
    </source>
</evidence>
<comment type="caution">
    <text evidence="2">The sequence shown here is derived from an EMBL/GenBank/DDBJ whole genome shotgun (WGS) entry which is preliminary data.</text>
</comment>
<dbReference type="Pfam" id="PF13490">
    <property type="entry name" value="zf-HC2"/>
    <property type="match status" value="1"/>
</dbReference>
<reference evidence="2 3" key="1">
    <citation type="submission" date="2014-02" db="EMBL/GenBank/DDBJ databases">
        <title>The small core and large imbalanced accessory genome model reveals a collaborative survival strategy of Sorangium cellulosum strains in nature.</title>
        <authorList>
            <person name="Han K."/>
            <person name="Peng R."/>
            <person name="Blom J."/>
            <person name="Li Y.-Z."/>
        </authorList>
    </citation>
    <scope>NUCLEOTIDE SEQUENCE [LARGE SCALE GENOMIC DNA]</scope>
    <source>
        <strain evidence="2 3">So0157-18</strain>
    </source>
</reference>
<feature type="domain" description="Putative zinc-finger" evidence="1">
    <location>
        <begin position="8"/>
        <end position="37"/>
    </location>
</feature>
<gene>
    <name evidence="2" type="ORF">BE04_19260</name>
</gene>
<accession>A0A150PAD1</accession>
<dbReference type="AlphaFoldDB" id="A0A150PAD1"/>
<dbReference type="InterPro" id="IPR027383">
    <property type="entry name" value="Znf_put"/>
</dbReference>
<name>A0A150PAD1_SORCE</name>
<evidence type="ECO:0000259" key="1">
    <source>
        <dbReference type="Pfam" id="PF13490"/>
    </source>
</evidence>